<dbReference type="GO" id="GO:0016020">
    <property type="term" value="C:membrane"/>
    <property type="evidence" value="ECO:0007669"/>
    <property type="project" value="UniProtKB-SubCell"/>
</dbReference>
<organism evidence="10 11">
    <name type="scientific">Dendrothele bispora (strain CBS 962.96)</name>
    <dbReference type="NCBI Taxonomy" id="1314807"/>
    <lineage>
        <taxon>Eukaryota</taxon>
        <taxon>Fungi</taxon>
        <taxon>Dikarya</taxon>
        <taxon>Basidiomycota</taxon>
        <taxon>Agaricomycotina</taxon>
        <taxon>Agaricomycetes</taxon>
        <taxon>Agaricomycetidae</taxon>
        <taxon>Agaricales</taxon>
        <taxon>Agaricales incertae sedis</taxon>
        <taxon>Dendrothele</taxon>
    </lineage>
</organism>
<evidence type="ECO:0000313" key="10">
    <source>
        <dbReference type="EMBL" id="THU82953.1"/>
    </source>
</evidence>
<dbReference type="InterPro" id="IPR050524">
    <property type="entry name" value="APC_YAT"/>
</dbReference>
<sequence>MSFQHTDSIALSELEGRAPTHSDLESRGITSSKEKDFKEDVKETVADSPVDSDVLIRDGVQRKLGQRHIQMYIAGTIGTGLFLGSGGALHTAGPLGALLAYVIVGTVTYSMICSLGEMTSFAPISGTFPHYAARWVDPALGFAVGWNFWYQSVTSIPTEITAATILLTFWDENINNQKIYTAVICVAVISINIFGVRIFCSTAEFIFSIIKILLIIALLIAGLIIDLGGGPSGERIGFRYWRNPGPFNRAGLVESNIATDQFLAFVQIFVQAAFSFGGMEAIAIAASETESPRRNVAKAIGRVFWRILIFYVFGILMIGMLVAYDDPALLTDTGNAAQSPFVIAMDRAGVKVFPHIINAAVFTSAFSAGNTTLYSSSRILYGLALRGQAPRFLTYCTKKGLPLFAVLISSSFAFLSFMRVSKGSEGVFEWLVNIVTIGSLISWLTINVTFLFFRRGMIAQGIDMRKNVYHNRYQPWLALWGVLWLSMFILVNGYAVFFQWNTTDFLVAYINIPIFAALYFGYKIIMRTKIWKPHEMDLITGIPSIEETELPREPPHTIGGKIAAVLF</sequence>
<feature type="transmembrane region" description="Helical" evidence="8">
    <location>
        <begin position="474"/>
        <end position="500"/>
    </location>
</feature>
<comment type="subcellular location">
    <subcellularLocation>
        <location evidence="1">Membrane</location>
        <topology evidence="1">Multi-pass membrane protein</topology>
    </subcellularLocation>
</comment>
<feature type="transmembrane region" description="Helical" evidence="8">
    <location>
        <begin position="356"/>
        <end position="381"/>
    </location>
</feature>
<reference evidence="10 11" key="1">
    <citation type="journal article" date="2019" name="Nat. Ecol. Evol.">
        <title>Megaphylogeny resolves global patterns of mushroom evolution.</title>
        <authorList>
            <person name="Varga T."/>
            <person name="Krizsan K."/>
            <person name="Foldi C."/>
            <person name="Dima B."/>
            <person name="Sanchez-Garcia M."/>
            <person name="Sanchez-Ramirez S."/>
            <person name="Szollosi G.J."/>
            <person name="Szarkandi J.G."/>
            <person name="Papp V."/>
            <person name="Albert L."/>
            <person name="Andreopoulos W."/>
            <person name="Angelini C."/>
            <person name="Antonin V."/>
            <person name="Barry K.W."/>
            <person name="Bougher N.L."/>
            <person name="Buchanan P."/>
            <person name="Buyck B."/>
            <person name="Bense V."/>
            <person name="Catcheside P."/>
            <person name="Chovatia M."/>
            <person name="Cooper J."/>
            <person name="Damon W."/>
            <person name="Desjardin D."/>
            <person name="Finy P."/>
            <person name="Geml J."/>
            <person name="Haridas S."/>
            <person name="Hughes K."/>
            <person name="Justo A."/>
            <person name="Karasinski D."/>
            <person name="Kautmanova I."/>
            <person name="Kiss B."/>
            <person name="Kocsube S."/>
            <person name="Kotiranta H."/>
            <person name="LaButti K.M."/>
            <person name="Lechner B.E."/>
            <person name="Liimatainen K."/>
            <person name="Lipzen A."/>
            <person name="Lukacs Z."/>
            <person name="Mihaltcheva S."/>
            <person name="Morgado L.N."/>
            <person name="Niskanen T."/>
            <person name="Noordeloos M.E."/>
            <person name="Ohm R.A."/>
            <person name="Ortiz-Santana B."/>
            <person name="Ovrebo C."/>
            <person name="Racz N."/>
            <person name="Riley R."/>
            <person name="Savchenko A."/>
            <person name="Shiryaev A."/>
            <person name="Soop K."/>
            <person name="Spirin V."/>
            <person name="Szebenyi C."/>
            <person name="Tomsovsky M."/>
            <person name="Tulloss R.E."/>
            <person name="Uehling J."/>
            <person name="Grigoriev I.V."/>
            <person name="Vagvolgyi C."/>
            <person name="Papp T."/>
            <person name="Martin F.M."/>
            <person name="Miettinen O."/>
            <person name="Hibbett D.S."/>
            <person name="Nagy L.G."/>
        </authorList>
    </citation>
    <scope>NUCLEOTIDE SEQUENCE [LARGE SCALE GENOMIC DNA]</scope>
    <source>
        <strain evidence="10 11">CBS 962.96</strain>
    </source>
</reference>
<feature type="transmembrane region" description="Helical" evidence="8">
    <location>
        <begin position="430"/>
        <end position="453"/>
    </location>
</feature>
<feature type="compositionally biased region" description="Basic and acidic residues" evidence="7">
    <location>
        <begin position="14"/>
        <end position="44"/>
    </location>
</feature>
<accession>A0A4S8L3T6</accession>
<keyword evidence="11" id="KW-1185">Reference proteome</keyword>
<dbReference type="Proteomes" id="UP000297245">
    <property type="component" value="Unassembled WGS sequence"/>
</dbReference>
<feature type="region of interest" description="Disordered" evidence="7">
    <location>
        <begin position="1"/>
        <end position="44"/>
    </location>
</feature>
<dbReference type="PROSITE" id="PS00218">
    <property type="entry name" value="AMINO_ACID_PERMEASE_1"/>
    <property type="match status" value="1"/>
</dbReference>
<proteinExistence type="predicted"/>
<evidence type="ECO:0000313" key="11">
    <source>
        <dbReference type="Proteomes" id="UP000297245"/>
    </source>
</evidence>
<protein>
    <submittedName>
        <fullName evidence="10">General amino acid permease 1</fullName>
    </submittedName>
</protein>
<dbReference type="Pfam" id="PF00324">
    <property type="entry name" value="AA_permease"/>
    <property type="match status" value="1"/>
</dbReference>
<evidence type="ECO:0000256" key="2">
    <source>
        <dbReference type="ARBA" id="ARBA00022448"/>
    </source>
</evidence>
<dbReference type="AlphaFoldDB" id="A0A4S8L3T6"/>
<dbReference type="FunFam" id="1.20.1740.10:FF:000006">
    <property type="entry name" value="General amino acid permease"/>
    <property type="match status" value="1"/>
</dbReference>
<dbReference type="GO" id="GO:0015171">
    <property type="term" value="F:amino acid transmembrane transporter activity"/>
    <property type="evidence" value="ECO:0007669"/>
    <property type="project" value="TreeGrafter"/>
</dbReference>
<evidence type="ECO:0000259" key="9">
    <source>
        <dbReference type="Pfam" id="PF00324"/>
    </source>
</evidence>
<name>A0A4S8L3T6_DENBC</name>
<keyword evidence="2" id="KW-0813">Transport</keyword>
<gene>
    <name evidence="10" type="ORF">K435DRAFT_690452</name>
</gene>
<evidence type="ECO:0000256" key="6">
    <source>
        <dbReference type="ARBA" id="ARBA00023136"/>
    </source>
</evidence>
<dbReference type="PIRSF" id="PIRSF006060">
    <property type="entry name" value="AA_transporter"/>
    <property type="match status" value="1"/>
</dbReference>
<dbReference type="InterPro" id="IPR004840">
    <property type="entry name" value="Amino_acid_permease_CS"/>
</dbReference>
<dbReference type="PANTHER" id="PTHR43341:SF4">
    <property type="entry name" value="ARGININE PERMEASE CAN1-RELATED"/>
    <property type="match status" value="1"/>
</dbReference>
<feature type="transmembrane region" description="Helical" evidence="8">
    <location>
        <begin position="205"/>
        <end position="225"/>
    </location>
</feature>
<feature type="transmembrane region" description="Helical" evidence="8">
    <location>
        <begin position="506"/>
        <end position="525"/>
    </location>
</feature>
<feature type="domain" description="Amino acid permease/ SLC12A" evidence="9">
    <location>
        <begin position="71"/>
        <end position="530"/>
    </location>
</feature>
<evidence type="ECO:0000256" key="7">
    <source>
        <dbReference type="SAM" id="MobiDB-lite"/>
    </source>
</evidence>
<keyword evidence="5 8" id="KW-1133">Transmembrane helix</keyword>
<evidence type="ECO:0000256" key="8">
    <source>
        <dbReference type="SAM" id="Phobius"/>
    </source>
</evidence>
<feature type="transmembrane region" description="Helical" evidence="8">
    <location>
        <begin position="303"/>
        <end position="324"/>
    </location>
</feature>
<evidence type="ECO:0000256" key="3">
    <source>
        <dbReference type="ARBA" id="ARBA00022692"/>
    </source>
</evidence>
<dbReference type="Gene3D" id="1.20.1740.10">
    <property type="entry name" value="Amino acid/polyamine transporter I"/>
    <property type="match status" value="1"/>
</dbReference>
<keyword evidence="3 8" id="KW-0812">Transmembrane</keyword>
<keyword evidence="4" id="KW-0029">Amino-acid transport</keyword>
<feature type="transmembrane region" description="Helical" evidence="8">
    <location>
        <begin position="179"/>
        <end position="199"/>
    </location>
</feature>
<dbReference type="EMBL" id="ML179696">
    <property type="protein sequence ID" value="THU82953.1"/>
    <property type="molecule type" value="Genomic_DNA"/>
</dbReference>
<feature type="transmembrane region" description="Helical" evidence="8">
    <location>
        <begin position="95"/>
        <end position="115"/>
    </location>
</feature>
<dbReference type="PANTHER" id="PTHR43341">
    <property type="entry name" value="AMINO ACID PERMEASE"/>
    <property type="match status" value="1"/>
</dbReference>
<evidence type="ECO:0000256" key="1">
    <source>
        <dbReference type="ARBA" id="ARBA00004141"/>
    </source>
</evidence>
<feature type="transmembrane region" description="Helical" evidence="8">
    <location>
        <begin position="71"/>
        <end position="89"/>
    </location>
</feature>
<keyword evidence="6 8" id="KW-0472">Membrane</keyword>
<evidence type="ECO:0000256" key="5">
    <source>
        <dbReference type="ARBA" id="ARBA00022989"/>
    </source>
</evidence>
<dbReference type="OrthoDB" id="10062876at2759"/>
<evidence type="ECO:0000256" key="4">
    <source>
        <dbReference type="ARBA" id="ARBA00022970"/>
    </source>
</evidence>
<dbReference type="InterPro" id="IPR004841">
    <property type="entry name" value="AA-permease/SLC12A_dom"/>
</dbReference>
<feature type="transmembrane region" description="Helical" evidence="8">
    <location>
        <begin position="401"/>
        <end position="418"/>
    </location>
</feature>